<organism evidence="2 3">
    <name type="scientific">Lunasporangiospora selenospora</name>
    <dbReference type="NCBI Taxonomy" id="979761"/>
    <lineage>
        <taxon>Eukaryota</taxon>
        <taxon>Fungi</taxon>
        <taxon>Fungi incertae sedis</taxon>
        <taxon>Mucoromycota</taxon>
        <taxon>Mortierellomycotina</taxon>
        <taxon>Mortierellomycetes</taxon>
        <taxon>Mortierellales</taxon>
        <taxon>Mortierellaceae</taxon>
        <taxon>Lunasporangiospora</taxon>
    </lineage>
</organism>
<protein>
    <submittedName>
        <fullName evidence="2">Uncharacterized protein</fullName>
    </submittedName>
</protein>
<feature type="compositionally biased region" description="Basic and acidic residues" evidence="1">
    <location>
        <begin position="146"/>
        <end position="155"/>
    </location>
</feature>
<reference evidence="2" key="1">
    <citation type="journal article" date="2020" name="Fungal Divers.">
        <title>Resolving the Mortierellaceae phylogeny through synthesis of multi-gene phylogenetics and phylogenomics.</title>
        <authorList>
            <person name="Vandepol N."/>
            <person name="Liber J."/>
            <person name="Desiro A."/>
            <person name="Na H."/>
            <person name="Kennedy M."/>
            <person name="Barry K."/>
            <person name="Grigoriev I.V."/>
            <person name="Miller A.N."/>
            <person name="O'Donnell K."/>
            <person name="Stajich J.E."/>
            <person name="Bonito G."/>
        </authorList>
    </citation>
    <scope>NUCLEOTIDE SEQUENCE</scope>
    <source>
        <strain evidence="2">KOD1015</strain>
    </source>
</reference>
<comment type="caution">
    <text evidence="2">The sequence shown here is derived from an EMBL/GenBank/DDBJ whole genome shotgun (WGS) entry which is preliminary data.</text>
</comment>
<dbReference type="PANTHER" id="PTHR47679:SF2">
    <property type="entry name" value="C-TERMINAL OF ROC (COR) DOMAIN-CONTAINING PROTEIN"/>
    <property type="match status" value="1"/>
</dbReference>
<feature type="region of interest" description="Disordered" evidence="1">
    <location>
        <begin position="132"/>
        <end position="185"/>
    </location>
</feature>
<evidence type="ECO:0000313" key="3">
    <source>
        <dbReference type="Proteomes" id="UP000780801"/>
    </source>
</evidence>
<dbReference type="OrthoDB" id="120976at2759"/>
<feature type="compositionally biased region" description="Polar residues" evidence="1">
    <location>
        <begin position="132"/>
        <end position="145"/>
    </location>
</feature>
<dbReference type="Proteomes" id="UP000780801">
    <property type="component" value="Unassembled WGS sequence"/>
</dbReference>
<gene>
    <name evidence="2" type="ORF">BGW38_010485</name>
</gene>
<keyword evidence="3" id="KW-1185">Reference proteome</keyword>
<dbReference type="PANTHER" id="PTHR47679">
    <property type="entry name" value="PROTEIN TORNADO 1"/>
    <property type="match status" value="1"/>
</dbReference>
<dbReference type="EMBL" id="JAABOA010000851">
    <property type="protein sequence ID" value="KAF9582981.1"/>
    <property type="molecule type" value="Genomic_DNA"/>
</dbReference>
<evidence type="ECO:0000313" key="2">
    <source>
        <dbReference type="EMBL" id="KAF9582981.1"/>
    </source>
</evidence>
<accession>A0A9P6FYD9</accession>
<feature type="region of interest" description="Disordered" evidence="1">
    <location>
        <begin position="94"/>
        <end position="114"/>
    </location>
</feature>
<feature type="compositionally biased region" description="Polar residues" evidence="1">
    <location>
        <begin position="156"/>
        <end position="182"/>
    </location>
</feature>
<evidence type="ECO:0000256" key="1">
    <source>
        <dbReference type="SAM" id="MobiDB-lite"/>
    </source>
</evidence>
<proteinExistence type="predicted"/>
<sequence>MATSQQLRCSSRTVPRSEAIIEARFDKMTKKNVIRWGSVAQAFPGAIYVLKGDRMVEFDCDSDMEELVPRRIAAYSDEVLEVVVADQGFSSIAQSQSDHTDTQTHDFSGPHWSTAINTLSDSTQQVNHPATIEASQLNQDPNSIDANRKTTEPHKTTQSLTGSLPHTASSDSRPGVNNQAHQVNKVDDIRSLQSTHIDTIPMGSYLHDELSAKQKEILERKAQISPFQDRIAELHDGISTIKNENKKMRPEARSGAIQDRLQTVITKNYELLENPIPRLFIILPQDPHFKGWFNPFIVPFRLYFLCECGSHTMGELTTVHHKIHIANHEGYDVEQPAEFLKNYAPHLLVVLEMIKYGITTAETVAPALAMANISEQLKFASKNIQNFQEGLKDFVDDVISIFQSNMKSANYSGSANGQSEDSSVLEGADLERLKSYLSNSDTHQTLGNLYRMITNEGHVKWVCQNHYRVIYGSESRKHLQEVVESSGGDFNESDSKVVIDLRSKAAALRFYDALYEVRGVDDLSIRLSWDATYSDLRQLETAVKLCNVAIIRLEASVFNNPKSDVFNRGRRFDPLLGMMTNGRIQSFELVQCRDFFKRISRLPQNAWSSTLQSFGLHYCDLRTLSDAVNLFSVLPRVKHFQVEDLTLSITLQRIETLPNVTGSRALEIQVSIRQSLKNYWDHGFDDLFKMDIAHLKIDVGTFSECGLERILTRSQQLETLTIDTEHDTHFINIISDVNRVIRGRQHPLRLFNMINPSLNSTVSVNYDHGRIISGTLEGPQYGTIELDDKSNVALGVMLIEKDFFWVINGLRVNYRDDLGILSAFVCLFTVWRSEEIYCDSLGYYSAYFTASTYMSLSKDSLTKLTLGSCNLEWIRNVKGDEIGIKSFPCLKYFEFHFQEPAQNSPNTSPAIEDIEKLIDWLARMLPDKFSQQTHPQKMTVKLKNVDLEFGSWDRLLSSIDFQSLDKFKLTDCVFTKEMFLVLRMALVGADLDLNIENMKKVSLESKADFVASLQHSGVRINWAP</sequence>
<name>A0A9P6FYD9_9FUNG</name>
<dbReference type="AlphaFoldDB" id="A0A9P6FYD9"/>